<evidence type="ECO:0000313" key="2">
    <source>
        <dbReference type="EMBL" id="QEL18410.1"/>
    </source>
</evidence>
<dbReference type="EMBL" id="CP042425">
    <property type="protein sequence ID" value="QEL18410.1"/>
    <property type="molecule type" value="Genomic_DNA"/>
</dbReference>
<protein>
    <submittedName>
        <fullName evidence="2">Uncharacterized protein</fullName>
    </submittedName>
</protein>
<feature type="region of interest" description="Disordered" evidence="1">
    <location>
        <begin position="120"/>
        <end position="145"/>
    </location>
</feature>
<accession>A0A5C1AHU9</accession>
<keyword evidence="3" id="KW-1185">Reference proteome</keyword>
<evidence type="ECO:0000313" key="3">
    <source>
        <dbReference type="Proteomes" id="UP000324974"/>
    </source>
</evidence>
<dbReference type="KEGG" id="lrs:PX52LOC_05434"/>
<name>A0A5C1AHU9_9BACT</name>
<feature type="compositionally biased region" description="Pro residues" evidence="1">
    <location>
        <begin position="131"/>
        <end position="143"/>
    </location>
</feature>
<proteinExistence type="predicted"/>
<dbReference type="RefSeq" id="WP_149112923.1">
    <property type="nucleotide sequence ID" value="NZ_CP042425.1"/>
</dbReference>
<dbReference type="AlphaFoldDB" id="A0A5C1AHU9"/>
<reference evidence="3" key="1">
    <citation type="submission" date="2019-08" db="EMBL/GenBank/DDBJ databases">
        <title>Limnoglobus roseus gen. nov., sp. nov., a novel freshwater planctomycete with a giant genome from the family Gemmataceae.</title>
        <authorList>
            <person name="Kulichevskaya I.S."/>
            <person name="Naumoff D.G."/>
            <person name="Miroshnikov K."/>
            <person name="Ivanova A."/>
            <person name="Philippov D.A."/>
            <person name="Hakobyan A."/>
            <person name="Rijpstra I.C."/>
            <person name="Sinninghe Damste J.S."/>
            <person name="Liesack W."/>
            <person name="Dedysh S.N."/>
        </authorList>
    </citation>
    <scope>NUCLEOTIDE SEQUENCE [LARGE SCALE GENOMIC DNA]</scope>
    <source>
        <strain evidence="3">PX52</strain>
    </source>
</reference>
<organism evidence="2 3">
    <name type="scientific">Limnoglobus roseus</name>
    <dbReference type="NCBI Taxonomy" id="2598579"/>
    <lineage>
        <taxon>Bacteria</taxon>
        <taxon>Pseudomonadati</taxon>
        <taxon>Planctomycetota</taxon>
        <taxon>Planctomycetia</taxon>
        <taxon>Gemmatales</taxon>
        <taxon>Gemmataceae</taxon>
        <taxon>Limnoglobus</taxon>
    </lineage>
</organism>
<sequence length="305" mass="32626">MPDDLKTAMGKVASSGGNKLFYFAFAEGKRKKGAEKGELVIGTSKPTKADVAAALVECKDFVEGICWAGFLPQDKDSVFVIADGKTISMKALGVMQAVVRAAADRYALFRHPYPAERTRANKFSDGKVAAPEPPKPPSVPPPVDKSDAVRAEIEAAAAPAAVGAAPTVPDRMSALLRRAGNSKPVPDWQDRLEAARKLVQGGRVEDAVPLVDRLEKELNAYHAERTKAQQGMTFEASQAQGKYAELLKQWGAELNAADELGNDDGTRAKARLGESMAAAKANDFRKAVPLIQQAVRFLAIAKEQG</sequence>
<dbReference type="Proteomes" id="UP000324974">
    <property type="component" value="Chromosome"/>
</dbReference>
<evidence type="ECO:0000256" key="1">
    <source>
        <dbReference type="SAM" id="MobiDB-lite"/>
    </source>
</evidence>
<gene>
    <name evidence="2" type="ORF">PX52LOC_05434</name>
</gene>